<reference evidence="2 3" key="1">
    <citation type="journal article" date="2019" name="Int. J. Syst. Evol. Microbiol.">
        <title>The Global Catalogue of Microorganisms (GCM) 10K type strain sequencing project: providing services to taxonomists for standard genome sequencing and annotation.</title>
        <authorList>
            <consortium name="The Broad Institute Genomics Platform"/>
            <consortium name="The Broad Institute Genome Sequencing Center for Infectious Disease"/>
            <person name="Wu L."/>
            <person name="Ma J."/>
        </authorList>
    </citation>
    <scope>NUCLEOTIDE SEQUENCE [LARGE SCALE GENOMIC DNA]</scope>
    <source>
        <strain evidence="2 3">JCM 16009</strain>
    </source>
</reference>
<feature type="domain" description="Stress-response A/B barrel" evidence="1">
    <location>
        <begin position="2"/>
        <end position="100"/>
    </location>
</feature>
<dbReference type="RefSeq" id="WP_344417318.1">
    <property type="nucleotide sequence ID" value="NZ_BAAAQK010000009.1"/>
</dbReference>
<accession>A0ABN2N2N1</accession>
<keyword evidence="3" id="KW-1185">Reference proteome</keyword>
<dbReference type="Proteomes" id="UP001500449">
    <property type="component" value="Unassembled WGS sequence"/>
</dbReference>
<dbReference type="InterPro" id="IPR013097">
    <property type="entry name" value="Dabb"/>
</dbReference>
<evidence type="ECO:0000313" key="3">
    <source>
        <dbReference type="Proteomes" id="UP001500449"/>
    </source>
</evidence>
<dbReference type="EMBL" id="BAAAQK010000009">
    <property type="protein sequence ID" value="GAA1849966.1"/>
    <property type="molecule type" value="Genomic_DNA"/>
</dbReference>
<organism evidence="2 3">
    <name type="scientific">Pseudonocardia ailaonensis</name>
    <dbReference type="NCBI Taxonomy" id="367279"/>
    <lineage>
        <taxon>Bacteria</taxon>
        <taxon>Bacillati</taxon>
        <taxon>Actinomycetota</taxon>
        <taxon>Actinomycetes</taxon>
        <taxon>Pseudonocardiales</taxon>
        <taxon>Pseudonocardiaceae</taxon>
        <taxon>Pseudonocardia</taxon>
    </lineage>
</organism>
<comment type="caution">
    <text evidence="2">The sequence shown here is derived from an EMBL/GenBank/DDBJ whole genome shotgun (WGS) entry which is preliminary data.</text>
</comment>
<dbReference type="PROSITE" id="PS51502">
    <property type="entry name" value="S_R_A_B_BARREL"/>
    <property type="match status" value="1"/>
</dbReference>
<dbReference type="InterPro" id="IPR011008">
    <property type="entry name" value="Dimeric_a/b-barrel"/>
</dbReference>
<protein>
    <recommendedName>
        <fullName evidence="1">Stress-response A/B barrel domain-containing protein</fullName>
    </recommendedName>
</protein>
<dbReference type="Gene3D" id="3.30.70.100">
    <property type="match status" value="1"/>
</dbReference>
<dbReference type="SMART" id="SM00886">
    <property type="entry name" value="Dabb"/>
    <property type="match status" value="1"/>
</dbReference>
<dbReference type="SUPFAM" id="SSF54909">
    <property type="entry name" value="Dimeric alpha+beta barrel"/>
    <property type="match status" value="1"/>
</dbReference>
<name>A0ABN2N2N1_9PSEU</name>
<proteinExistence type="predicted"/>
<evidence type="ECO:0000313" key="2">
    <source>
        <dbReference type="EMBL" id="GAA1849966.1"/>
    </source>
</evidence>
<gene>
    <name evidence="2" type="ORF">GCM10009836_32140</name>
</gene>
<sequence>MLSHTVLFRLRRPLGEGDKEKLVAALEEFAAEAPLAAGPAIVGADLGLRDAANPKVADASLSTTFADADTFARYLAHPRHVALVKEVLEPSCEGWLSVQADVSA</sequence>
<dbReference type="Pfam" id="PF07876">
    <property type="entry name" value="Dabb"/>
    <property type="match status" value="1"/>
</dbReference>
<evidence type="ECO:0000259" key="1">
    <source>
        <dbReference type="PROSITE" id="PS51502"/>
    </source>
</evidence>